<evidence type="ECO:0000256" key="2">
    <source>
        <dbReference type="ARBA" id="ARBA00023125"/>
    </source>
</evidence>
<dbReference type="GO" id="GO:0003700">
    <property type="term" value="F:DNA-binding transcription factor activity"/>
    <property type="evidence" value="ECO:0007669"/>
    <property type="project" value="InterPro"/>
</dbReference>
<keyword evidence="1" id="KW-0805">Transcription regulation</keyword>
<evidence type="ECO:0000256" key="4">
    <source>
        <dbReference type="SAM" id="Phobius"/>
    </source>
</evidence>
<dbReference type="AlphaFoldDB" id="A0AA96REG8"/>
<dbReference type="Proteomes" id="UP001305702">
    <property type="component" value="Chromosome"/>
</dbReference>
<dbReference type="KEGG" id="paun:MJA45_21390"/>
<evidence type="ECO:0000259" key="5">
    <source>
        <dbReference type="PROSITE" id="PS01124"/>
    </source>
</evidence>
<proteinExistence type="predicted"/>
<evidence type="ECO:0000256" key="3">
    <source>
        <dbReference type="ARBA" id="ARBA00023163"/>
    </source>
</evidence>
<dbReference type="Gene3D" id="1.10.10.60">
    <property type="entry name" value="Homeodomain-like"/>
    <property type="match status" value="2"/>
</dbReference>
<feature type="transmembrane region" description="Helical" evidence="4">
    <location>
        <begin position="20"/>
        <end position="40"/>
    </location>
</feature>
<evidence type="ECO:0000256" key="1">
    <source>
        <dbReference type="ARBA" id="ARBA00023015"/>
    </source>
</evidence>
<dbReference type="InterPro" id="IPR009057">
    <property type="entry name" value="Homeodomain-like_sf"/>
</dbReference>
<keyword evidence="7" id="KW-1185">Reference proteome</keyword>
<dbReference type="PANTHER" id="PTHR43280">
    <property type="entry name" value="ARAC-FAMILY TRANSCRIPTIONAL REGULATOR"/>
    <property type="match status" value="1"/>
</dbReference>
<dbReference type="RefSeq" id="WP_315603927.1">
    <property type="nucleotide sequence ID" value="NZ_CP130318.1"/>
</dbReference>
<keyword evidence="4" id="KW-0472">Membrane</keyword>
<dbReference type="EMBL" id="CP130318">
    <property type="protein sequence ID" value="WNQ10153.1"/>
    <property type="molecule type" value="Genomic_DNA"/>
</dbReference>
<feature type="transmembrane region" description="Helical" evidence="4">
    <location>
        <begin position="304"/>
        <end position="326"/>
    </location>
</feature>
<evidence type="ECO:0000313" key="7">
    <source>
        <dbReference type="Proteomes" id="UP001305702"/>
    </source>
</evidence>
<gene>
    <name evidence="6" type="ORF">MJA45_21390</name>
</gene>
<dbReference type="InterPro" id="IPR018060">
    <property type="entry name" value="HTH_AraC"/>
</dbReference>
<dbReference type="Pfam" id="PF12833">
    <property type="entry name" value="HTH_18"/>
    <property type="match status" value="1"/>
</dbReference>
<reference evidence="6 7" key="1">
    <citation type="submission" date="2022-02" db="EMBL/GenBank/DDBJ databases">
        <title>Paenibacillus sp. MBLB1776 Whole Genome Shotgun Sequencing.</title>
        <authorList>
            <person name="Hwang C.Y."/>
            <person name="Cho E.-S."/>
            <person name="Seo M.-J."/>
        </authorList>
    </citation>
    <scope>NUCLEOTIDE SEQUENCE [LARGE SCALE GENOMIC DNA]</scope>
    <source>
        <strain evidence="6 7">MBLB1776</strain>
    </source>
</reference>
<dbReference type="InterPro" id="IPR041522">
    <property type="entry name" value="CdaR_GGDEF"/>
</dbReference>
<name>A0AA96REG8_9BACL</name>
<dbReference type="Pfam" id="PF17853">
    <property type="entry name" value="GGDEF_2"/>
    <property type="match status" value="1"/>
</dbReference>
<dbReference type="GO" id="GO:0043565">
    <property type="term" value="F:sequence-specific DNA binding"/>
    <property type="evidence" value="ECO:0007669"/>
    <property type="project" value="InterPro"/>
</dbReference>
<accession>A0AA96REG8</accession>
<keyword evidence="2" id="KW-0238">DNA-binding</keyword>
<keyword evidence="4" id="KW-0812">Transmembrane</keyword>
<dbReference type="SUPFAM" id="SSF46689">
    <property type="entry name" value="Homeodomain-like"/>
    <property type="match status" value="2"/>
</dbReference>
<dbReference type="SMART" id="SM00342">
    <property type="entry name" value="HTH_ARAC"/>
    <property type="match status" value="1"/>
</dbReference>
<feature type="domain" description="HTH araC/xylS-type" evidence="5">
    <location>
        <begin position="664"/>
        <end position="762"/>
    </location>
</feature>
<dbReference type="PROSITE" id="PS01124">
    <property type="entry name" value="HTH_ARAC_FAMILY_2"/>
    <property type="match status" value="1"/>
</dbReference>
<keyword evidence="3" id="KW-0804">Transcription</keyword>
<keyword evidence="4" id="KW-1133">Transmembrane helix</keyword>
<dbReference type="PANTHER" id="PTHR43280:SF28">
    <property type="entry name" value="HTH-TYPE TRANSCRIPTIONAL ACTIVATOR RHAS"/>
    <property type="match status" value="1"/>
</dbReference>
<protein>
    <submittedName>
        <fullName evidence="6">Helix-turn-helix domain-containing protein</fullName>
    </submittedName>
</protein>
<organism evidence="6 7">
    <name type="scientific">Paenibacillus aurantius</name>
    <dbReference type="NCBI Taxonomy" id="2918900"/>
    <lineage>
        <taxon>Bacteria</taxon>
        <taxon>Bacillati</taxon>
        <taxon>Bacillota</taxon>
        <taxon>Bacilli</taxon>
        <taxon>Bacillales</taxon>
        <taxon>Paenibacillaceae</taxon>
        <taxon>Paenibacillus</taxon>
    </lineage>
</organism>
<evidence type="ECO:0000313" key="6">
    <source>
        <dbReference type="EMBL" id="WNQ10153.1"/>
    </source>
</evidence>
<sequence length="765" mass="87672">MEKKIRTHRTGLFWTFFTKYFALILIPVIAASLLTNIFIVKLIESDAENINNIVMQGYSEQTDSLFSSLESDMVNMLSTSNIKSILNDGTSDSTQRLEGIHSLMGQLAKLQSHRFVYNAFLYFAKADLIIDGRTYKSKREYFQENYPLDDQDRAAYLANFTDKKSMQFTGPHTVMEKPPFTEDAIQEHSNLSVLLSYPFNSSDPDVYLAVNVSRDKTSEQLGIPRKWVTDTALLDSGGNVLIHNGSTELKPGLFLPMLVSSREQELLVKQQTKGFSYRKSRFNDSWSYVSIIDMQTLLKPARMVQTFTIVFLGLFVVAGTLISYYLSRRLYHPIQEIRTGLEAHRIDGLPIQDGGNEFDVIKRCSHTIVSRNKELSQRVGGMYPIVEEHFISKILLGEYRDSLSIDYYAKEIDFRYRPITSATVLVIEFQFYSHPAEPLSETTKSFMLTELKEKIHKLSSGAIWVCLTHAERLACVLLHGSETPPDARETAETIKQLLQQPHYKAAIGLGTTVQGIEQLHSSYRQAAAMLKHKSLVPGVEICGISGKRPAGDGFLSVDEVNRIFNRYKAKDYDGLLQAACELLEAGMRNNTNAHQMKNMGVDMLNTWIRAVESERGEFNISFYSELLASLTRCVTWEELRHCFHDIHAMLFRAIQPSDRKQQFAEILAYIQEHYHEELSMELFAERMNMSVGHFSRLFKEEVGEKYVEYIAKLRIHRSKTYLLQTDMKIDDIAGQVGYWGRNSFIRNFRRYEGITPAKFREIHQA</sequence>